<proteinExistence type="inferred from homology"/>
<dbReference type="GeneID" id="17675278"/>
<dbReference type="EMBL" id="KF060940">
    <property type="protein sequence ID" value="AGZ90254.1"/>
    <property type="molecule type" value="Genomic_DNA"/>
</dbReference>
<evidence type="ECO:0000256" key="3">
    <source>
        <dbReference type="ARBA" id="ARBA00023274"/>
    </source>
</evidence>
<keyword evidence="2 5" id="KW-0689">Ribosomal protein</keyword>
<evidence type="ECO:0000256" key="1">
    <source>
        <dbReference type="ARBA" id="ARBA00007102"/>
    </source>
</evidence>
<dbReference type="InterPro" id="IPR036838">
    <property type="entry name" value="Ribosomal_uS10_dom_sf"/>
</dbReference>
<dbReference type="InterPro" id="IPR001848">
    <property type="entry name" value="Ribosomal_uS10"/>
</dbReference>
<evidence type="ECO:0000259" key="4">
    <source>
        <dbReference type="SMART" id="SM01403"/>
    </source>
</evidence>
<dbReference type="SUPFAM" id="SSF54999">
    <property type="entry name" value="Ribosomal protein S10"/>
    <property type="match status" value="1"/>
</dbReference>
<dbReference type="Pfam" id="PF00338">
    <property type="entry name" value="Ribosomal_S10"/>
    <property type="match status" value="1"/>
</dbReference>
<protein>
    <submittedName>
        <fullName evidence="5">Ribosomal protein S10</fullName>
    </submittedName>
</protein>
<comment type="similarity">
    <text evidence="1">Belongs to the universal ribosomal protein uS10 family.</text>
</comment>
<reference evidence="5" key="1">
    <citation type="journal article" date="2013" name="Genome Biol. Evol.">
        <title>Tracing the evolution of streptophyte algae and their mitochondrial genome.</title>
        <authorList>
            <person name="Turmel M."/>
            <person name="Otis C."/>
            <person name="Lemieux C."/>
        </authorList>
    </citation>
    <scope>NUCLEOTIDE SEQUENCE</scope>
</reference>
<gene>
    <name evidence="5" type="primary">rps10</name>
</gene>
<name>U5YDU4_9VIRI</name>
<dbReference type="GO" id="GO:0005840">
    <property type="term" value="C:ribosome"/>
    <property type="evidence" value="ECO:0007669"/>
    <property type="project" value="UniProtKB-KW"/>
</dbReference>
<dbReference type="Gene3D" id="3.30.70.600">
    <property type="entry name" value="Ribosomal protein S10 domain"/>
    <property type="match status" value="1"/>
</dbReference>
<organism evidence="5">
    <name type="scientific">Closterium baillyanum</name>
    <dbReference type="NCBI Taxonomy" id="1416941"/>
    <lineage>
        <taxon>Eukaryota</taxon>
        <taxon>Viridiplantae</taxon>
        <taxon>Streptophyta</taxon>
        <taxon>Zygnematophyceae</taxon>
        <taxon>Zygnematophycidae</taxon>
        <taxon>Desmidiales</taxon>
        <taxon>Closteriaceae</taxon>
        <taxon>Closterium</taxon>
    </lineage>
</organism>
<keyword evidence="3" id="KW-0687">Ribonucleoprotein</keyword>
<dbReference type="SMART" id="SM01403">
    <property type="entry name" value="Ribosomal_S10"/>
    <property type="match status" value="1"/>
</dbReference>
<dbReference type="GO" id="GO:1990904">
    <property type="term" value="C:ribonucleoprotein complex"/>
    <property type="evidence" value="ECO:0007669"/>
    <property type="project" value="UniProtKB-KW"/>
</dbReference>
<dbReference type="RefSeq" id="YP_008816034.1">
    <property type="nucleotide sequence ID" value="NC_022860.1"/>
</dbReference>
<dbReference type="GO" id="GO:0003735">
    <property type="term" value="F:structural constituent of ribosome"/>
    <property type="evidence" value="ECO:0007669"/>
    <property type="project" value="InterPro"/>
</dbReference>
<dbReference type="AlphaFoldDB" id="U5YDU4"/>
<evidence type="ECO:0000313" key="5">
    <source>
        <dbReference type="EMBL" id="AGZ90254.1"/>
    </source>
</evidence>
<dbReference type="PRINTS" id="PR00971">
    <property type="entry name" value="RIBOSOMALS10"/>
</dbReference>
<dbReference type="GO" id="GO:0006412">
    <property type="term" value="P:translation"/>
    <property type="evidence" value="ECO:0007669"/>
    <property type="project" value="InterPro"/>
</dbReference>
<keyword evidence="5" id="KW-0496">Mitochondrion</keyword>
<dbReference type="InterPro" id="IPR027486">
    <property type="entry name" value="Ribosomal_uS10_dom"/>
</dbReference>
<geneLocation type="mitochondrion" evidence="5"/>
<accession>U5YDU4</accession>
<feature type="domain" description="Small ribosomal subunit protein uS10" evidence="4">
    <location>
        <begin position="6"/>
        <end position="128"/>
    </location>
</feature>
<evidence type="ECO:0000256" key="2">
    <source>
        <dbReference type="ARBA" id="ARBA00022980"/>
    </source>
</evidence>
<dbReference type="PANTHER" id="PTHR11700">
    <property type="entry name" value="30S RIBOSOMAL PROTEIN S10 FAMILY MEMBER"/>
    <property type="match status" value="1"/>
</dbReference>
<sequence>MKVKISIVLKSFEAPPPTPNGKEKMRHGAYSLGSVGGSTTPTDYKLSDDKNIEAKFTERSSLLSIRLPLKQSLYTVLRSPHIDKKSREQFEMKIHKQLIRISTETKQLGFLWNHLKFHEMSGVQMKVIFHYKTRLI</sequence>